<feature type="signal peptide" evidence="1">
    <location>
        <begin position="1"/>
        <end position="24"/>
    </location>
</feature>
<organism evidence="2 3">
    <name type="scientific">Butyricicoccus pullicaecorum</name>
    <dbReference type="NCBI Taxonomy" id="501571"/>
    <lineage>
        <taxon>Bacteria</taxon>
        <taxon>Bacillati</taxon>
        <taxon>Bacillota</taxon>
        <taxon>Clostridia</taxon>
        <taxon>Eubacteriales</taxon>
        <taxon>Butyricicoccaceae</taxon>
        <taxon>Butyricicoccus</taxon>
    </lineage>
</organism>
<dbReference type="RefSeq" id="WP_016149025.1">
    <property type="nucleotide sequence ID" value="NZ_CABKSA010000003.1"/>
</dbReference>
<evidence type="ECO:0008006" key="4">
    <source>
        <dbReference type="Google" id="ProtNLM"/>
    </source>
</evidence>
<evidence type="ECO:0000313" key="3">
    <source>
        <dbReference type="Proteomes" id="UP000195897"/>
    </source>
</evidence>
<keyword evidence="1" id="KW-0732">Signal</keyword>
<name>A0A1Y4L8B6_9FIRM</name>
<accession>A0A1Y4L8B6</accession>
<sequence length="160" mass="17138">MKLKRLFAAVLAAVSMLTMGMMLSGCGGSGDSKEDAASASYTTQDEAVQAATKESQEVVKQIEAREGKVVVIWANTAEDASVPFTLGLVEKDGDSWKVTNTASVTMTDKFSGKGSYPVNDPMITYDVTPEIDDPVAGNHANHEQANDWCIHWTLVPELPA</sequence>
<protein>
    <recommendedName>
        <fullName evidence="4">DUF4430 domain-containing protein</fullName>
    </recommendedName>
</protein>
<dbReference type="EMBL" id="NFKK01000006">
    <property type="protein sequence ID" value="OUP52977.1"/>
    <property type="molecule type" value="Genomic_DNA"/>
</dbReference>
<reference evidence="3" key="1">
    <citation type="submission" date="2017-04" db="EMBL/GenBank/DDBJ databases">
        <title>Function of individual gut microbiota members based on whole genome sequencing of pure cultures obtained from chicken caecum.</title>
        <authorList>
            <person name="Medvecky M."/>
            <person name="Cejkova D."/>
            <person name="Polansky O."/>
            <person name="Karasova D."/>
            <person name="Kubasova T."/>
            <person name="Cizek A."/>
            <person name="Rychlik I."/>
        </authorList>
    </citation>
    <scope>NUCLEOTIDE SEQUENCE [LARGE SCALE GENOMIC DNA]</scope>
    <source>
        <strain evidence="3">An180</strain>
    </source>
</reference>
<gene>
    <name evidence="2" type="ORF">B5F17_07000</name>
</gene>
<dbReference type="Proteomes" id="UP000195897">
    <property type="component" value="Unassembled WGS sequence"/>
</dbReference>
<feature type="chain" id="PRO_5039553605" description="DUF4430 domain-containing protein" evidence="1">
    <location>
        <begin position="25"/>
        <end position="160"/>
    </location>
</feature>
<evidence type="ECO:0000313" key="2">
    <source>
        <dbReference type="EMBL" id="OUP52977.1"/>
    </source>
</evidence>
<dbReference type="PROSITE" id="PS51257">
    <property type="entry name" value="PROKAR_LIPOPROTEIN"/>
    <property type="match status" value="1"/>
</dbReference>
<comment type="caution">
    <text evidence="2">The sequence shown here is derived from an EMBL/GenBank/DDBJ whole genome shotgun (WGS) entry which is preliminary data.</text>
</comment>
<proteinExistence type="predicted"/>
<dbReference type="AlphaFoldDB" id="A0A1Y4L8B6"/>
<evidence type="ECO:0000256" key="1">
    <source>
        <dbReference type="SAM" id="SignalP"/>
    </source>
</evidence>